<dbReference type="InterPro" id="IPR032466">
    <property type="entry name" value="Metal_Hydrolase"/>
</dbReference>
<protein>
    <submittedName>
        <fullName evidence="2">Amidohydrolase family protein</fullName>
    </submittedName>
</protein>
<dbReference type="SUPFAM" id="SSF51556">
    <property type="entry name" value="Metallo-dependent hydrolases"/>
    <property type="match status" value="1"/>
</dbReference>
<reference evidence="2 3" key="1">
    <citation type="submission" date="2016-11" db="EMBL/GenBank/DDBJ databases">
        <authorList>
            <person name="Jaros S."/>
            <person name="Januszkiewicz K."/>
            <person name="Wedrychowicz H."/>
        </authorList>
    </citation>
    <scope>NUCLEOTIDE SEQUENCE [LARGE SCALE GENOMIC DNA]</scope>
    <source>
        <strain evidence="2 3">DSM 15970</strain>
    </source>
</reference>
<dbReference type="PANTHER" id="PTHR43135:SF3">
    <property type="entry name" value="ALPHA-D-RIBOSE 1-METHYLPHOSPHONATE 5-TRIPHOSPHATE DIPHOSPHATASE"/>
    <property type="match status" value="1"/>
</dbReference>
<evidence type="ECO:0000259" key="1">
    <source>
        <dbReference type="Pfam" id="PF01979"/>
    </source>
</evidence>
<dbReference type="RefSeq" id="WP_073994271.1">
    <property type="nucleotide sequence ID" value="NZ_FQYT01000022.1"/>
</dbReference>
<dbReference type="EMBL" id="FQYT01000022">
    <property type="protein sequence ID" value="SHJ46391.1"/>
    <property type="molecule type" value="Genomic_DNA"/>
</dbReference>
<dbReference type="AlphaFoldDB" id="A0A1M6JI65"/>
<keyword evidence="3" id="KW-1185">Reference proteome</keyword>
<dbReference type="InterPro" id="IPR006680">
    <property type="entry name" value="Amidohydro-rel"/>
</dbReference>
<dbReference type="Pfam" id="PF01979">
    <property type="entry name" value="Amidohydro_1"/>
    <property type="match status" value="1"/>
</dbReference>
<dbReference type="Proteomes" id="UP000184342">
    <property type="component" value="Unassembled WGS sequence"/>
</dbReference>
<name>A0A1M6JI65_9FIRM</name>
<proteinExistence type="predicted"/>
<dbReference type="GO" id="GO:0016787">
    <property type="term" value="F:hydrolase activity"/>
    <property type="evidence" value="ECO:0007669"/>
    <property type="project" value="UniProtKB-KW"/>
</dbReference>
<feature type="domain" description="Amidohydrolase-related" evidence="1">
    <location>
        <begin position="2"/>
        <end position="253"/>
    </location>
</feature>
<sequence length="288" mass="32363">MFTDMHIHAALNHLFTRKQWGEADEEQRIKWLQKFFAEYEEMGISALRDGGDSAFISFEARPVARERGFVYKTPVYALYKKGCYGSFIGMPVADLTEIKEELIRLSSYEPDHIKVILTGIVDFQKYGHVGGTNFSLRELSYICDFARDRGLPVMVHANGSEGVNLAIEAGISTLEHGYLVSEAELYKLAEARVTWVPTLSPLGNILESADQRFDSDKEVIRKVFGEQLANIQKADSLGVKIALGSDAGALLVGHGTGLEDEMRHFEKIDGFSRNRIERICTDQKAWMC</sequence>
<organism evidence="2 3">
    <name type="scientific">Parasporobacterium paucivorans DSM 15970</name>
    <dbReference type="NCBI Taxonomy" id="1122934"/>
    <lineage>
        <taxon>Bacteria</taxon>
        <taxon>Bacillati</taxon>
        <taxon>Bacillota</taxon>
        <taxon>Clostridia</taxon>
        <taxon>Lachnospirales</taxon>
        <taxon>Lachnospiraceae</taxon>
        <taxon>Parasporobacterium</taxon>
    </lineage>
</organism>
<dbReference type="Gene3D" id="3.20.20.140">
    <property type="entry name" value="Metal-dependent hydrolases"/>
    <property type="match status" value="1"/>
</dbReference>
<dbReference type="InterPro" id="IPR051781">
    <property type="entry name" value="Metallo-dep_Hydrolase"/>
</dbReference>
<evidence type="ECO:0000313" key="2">
    <source>
        <dbReference type="EMBL" id="SHJ46391.1"/>
    </source>
</evidence>
<accession>A0A1M6JI65</accession>
<keyword evidence="2" id="KW-0378">Hydrolase</keyword>
<evidence type="ECO:0000313" key="3">
    <source>
        <dbReference type="Proteomes" id="UP000184342"/>
    </source>
</evidence>
<dbReference type="STRING" id="1122934.SAMN02745691_02005"/>
<gene>
    <name evidence="2" type="ORF">SAMN02745691_02005</name>
</gene>
<dbReference type="OrthoDB" id="9797498at2"/>
<dbReference type="PANTHER" id="PTHR43135">
    <property type="entry name" value="ALPHA-D-RIBOSE 1-METHYLPHOSPHONATE 5-TRIPHOSPHATE DIPHOSPHATASE"/>
    <property type="match status" value="1"/>
</dbReference>